<keyword evidence="9" id="KW-0051">Antiviral defense</keyword>
<proteinExistence type="inferred from homology"/>
<evidence type="ECO:0000256" key="1">
    <source>
        <dbReference type="ARBA" id="ARBA00006847"/>
    </source>
</evidence>
<dbReference type="Gene3D" id="3.40.50.300">
    <property type="entry name" value="P-loop containing nucleotide triphosphate hydrolases"/>
    <property type="match status" value="2"/>
</dbReference>
<evidence type="ECO:0000259" key="12">
    <source>
        <dbReference type="PROSITE" id="PS51643"/>
    </source>
</evidence>
<dbReference type="RefSeq" id="WP_065295551.1">
    <property type="nucleotide sequence ID" value="NZ_MAQE01000015.1"/>
</dbReference>
<dbReference type="InterPro" id="IPR006474">
    <property type="entry name" value="Helicase_Cas3_CRISPR-ass_core"/>
</dbReference>
<dbReference type="AlphaFoldDB" id="A0AAP7L3J5"/>
<evidence type="ECO:0000259" key="11">
    <source>
        <dbReference type="PROSITE" id="PS51194"/>
    </source>
</evidence>
<reference evidence="13 14" key="1">
    <citation type="submission" date="2016-06" db="EMBL/GenBank/DDBJ databases">
        <title>Simultaneous identification of Haemophilus influenzae and Haemophilus haemolyticus using TaqMan real-time PCR.</title>
        <authorList>
            <person name="Price E.P."/>
            <person name="Sarovich D.S."/>
            <person name="Harris T."/>
            <person name="Spargo J.C."/>
            <person name="Nosworthy E."/>
            <person name="Beissbarth J."/>
            <person name="Smith-Vaughan H."/>
        </authorList>
    </citation>
    <scope>NUCLEOTIDE SEQUENCE [LARGE SCALE GENOMIC DNA]</scope>
    <source>
        <strain evidence="13 14">ATCC 7901</strain>
    </source>
</reference>
<dbReference type="GO" id="GO:0004518">
    <property type="term" value="F:nuclease activity"/>
    <property type="evidence" value="ECO:0007669"/>
    <property type="project" value="UniProtKB-KW"/>
</dbReference>
<feature type="domain" description="Helicase C-terminal" evidence="11">
    <location>
        <begin position="498"/>
        <end position="663"/>
    </location>
</feature>
<evidence type="ECO:0000256" key="6">
    <source>
        <dbReference type="ARBA" id="ARBA00022801"/>
    </source>
</evidence>
<dbReference type="PROSITE" id="PS51192">
    <property type="entry name" value="HELICASE_ATP_BIND_1"/>
    <property type="match status" value="1"/>
</dbReference>
<evidence type="ECO:0000256" key="4">
    <source>
        <dbReference type="ARBA" id="ARBA00022723"/>
    </source>
</evidence>
<evidence type="ECO:0000313" key="13">
    <source>
        <dbReference type="EMBL" id="OBY50781.1"/>
    </source>
</evidence>
<dbReference type="Pfam" id="PF18019">
    <property type="entry name" value="Cas3_HD"/>
    <property type="match status" value="1"/>
</dbReference>
<dbReference type="InterPro" id="IPR038257">
    <property type="entry name" value="CRISPR-assoc_Cas3_HD_sf"/>
</dbReference>
<comment type="similarity">
    <text evidence="2">In the central section; belongs to the CRISPR-associated helicase Cas3 family.</text>
</comment>
<dbReference type="InterPro" id="IPR011545">
    <property type="entry name" value="DEAD/DEAH_box_helicase_dom"/>
</dbReference>
<dbReference type="GO" id="GO:0005524">
    <property type="term" value="F:ATP binding"/>
    <property type="evidence" value="ECO:0007669"/>
    <property type="project" value="UniProtKB-KW"/>
</dbReference>
<organism evidence="13 14">
    <name type="scientific">Aggregatibacter aphrophilus</name>
    <name type="common">Haemophilus aphrophilus</name>
    <dbReference type="NCBI Taxonomy" id="732"/>
    <lineage>
        <taxon>Bacteria</taxon>
        <taxon>Pseudomonadati</taxon>
        <taxon>Pseudomonadota</taxon>
        <taxon>Gammaproteobacteria</taxon>
        <taxon>Pasteurellales</taxon>
        <taxon>Pasteurellaceae</taxon>
        <taxon>Aggregatibacter</taxon>
    </lineage>
</organism>
<evidence type="ECO:0000313" key="14">
    <source>
        <dbReference type="Proteomes" id="UP000092746"/>
    </source>
</evidence>
<evidence type="ECO:0000259" key="10">
    <source>
        <dbReference type="PROSITE" id="PS51192"/>
    </source>
</evidence>
<dbReference type="GO" id="GO:0051607">
    <property type="term" value="P:defense response to virus"/>
    <property type="evidence" value="ECO:0007669"/>
    <property type="project" value="UniProtKB-KW"/>
</dbReference>
<dbReference type="Pfam" id="PF00270">
    <property type="entry name" value="DEAD"/>
    <property type="match status" value="1"/>
</dbReference>
<dbReference type="NCBIfam" id="TIGR01596">
    <property type="entry name" value="cas3_HD"/>
    <property type="match status" value="1"/>
</dbReference>
<dbReference type="Gene3D" id="1.10.3210.30">
    <property type="match status" value="1"/>
</dbReference>
<dbReference type="InterPro" id="IPR054712">
    <property type="entry name" value="Cas3-like_dom"/>
</dbReference>
<evidence type="ECO:0000256" key="8">
    <source>
        <dbReference type="ARBA" id="ARBA00022840"/>
    </source>
</evidence>
<name>A0AAP7L3J5_AGGAP</name>
<keyword evidence="8" id="KW-0067">ATP-binding</keyword>
<evidence type="ECO:0000256" key="9">
    <source>
        <dbReference type="ARBA" id="ARBA00023118"/>
    </source>
</evidence>
<dbReference type="PROSITE" id="PS51643">
    <property type="entry name" value="HD_CAS3"/>
    <property type="match status" value="1"/>
</dbReference>
<dbReference type="InterPro" id="IPR027417">
    <property type="entry name" value="P-loop_NTPase"/>
</dbReference>
<dbReference type="EMBL" id="MAQE01000015">
    <property type="protein sequence ID" value="OBY50781.1"/>
    <property type="molecule type" value="Genomic_DNA"/>
</dbReference>
<accession>A0AAP7L3J5</accession>
<sequence>MSKNSIAHVRQSDGLQQLLIDHLLETSSISGQLAAKLNLGFVGELLGLMHDFGKYSRKFQKYIHDETGLFNPDLDDEESTPNGSKVDHSTAGAQWVYRELRKFGAEQGIGELFGQMLGLCIASHHGEGLIDCLDGEGNPKWIERFNKTDELTHLVECERNADEVVQQKAYELAGENLIRSLLNAVKPILSNQTINNKIKEFYLGCLTRFLFSCLIDADRINSSDFEREAQKEVRRLTEKPDWQTAIDQLEAKLAGFENRYPIDEIRRRISDDCLKRAADSQGIYTLTVPTGGGKTLASLRYALHHAQKHNLDRIIYIIPYTSIIDQNAQAVREILGEDWVLEHHSNLEPEKQSWQDKLLSENWDKPIVFTTMVQFFDAWFGGGTRGARHIHPMTNSVLIFDEIQTLPVKCVHLFCNVLNWLTAFGKSTAVLCTATQPLLGESGLQNFPEDKRGAITACGLLRLPENAEIMGKHQDLDKLFANLSRVEIRFNEKVGGWNVEEAGTFLLEQFQTTPSCLFIVNTKKWAQELYQYCQRQNVPPETLFHLSTNQCAAHRKAIFDTIKARLENKQPVICISTQLIEAGVDISMACVIRALGGLDSIAQAAGRCNRHGEKKGKGQVWVLNLQEQDFTRILPDIQAGKTHAERVFRDFVGQDILQPEAMKRYFEYYFYQRSDEMSYSIKNSATGSLLDWLSDNALNPYGGKNDKRSKPLPLLMQSFKSAGRAFQAIDAPTRAVIVPYDEGAKLIAKLCGEWDPKEMYDAKKKAQRYSVNVFPNVWDKLQKENALHETIEGSGIYYLKERYYNDEFGLSLDETSEMIFYDL</sequence>
<dbReference type="GO" id="GO:0046872">
    <property type="term" value="F:metal ion binding"/>
    <property type="evidence" value="ECO:0007669"/>
    <property type="project" value="UniProtKB-KW"/>
</dbReference>
<protein>
    <submittedName>
        <fullName evidence="13">CRISPR-associated helicase/endonuclease Cas3</fullName>
    </submittedName>
</protein>
<dbReference type="SUPFAM" id="SSF52540">
    <property type="entry name" value="P-loop containing nucleoside triphosphate hydrolases"/>
    <property type="match status" value="1"/>
</dbReference>
<evidence type="ECO:0000256" key="2">
    <source>
        <dbReference type="ARBA" id="ARBA00009046"/>
    </source>
</evidence>
<dbReference type="InterPro" id="IPR006483">
    <property type="entry name" value="CRISPR-assoc_Cas3_HD"/>
</dbReference>
<feature type="domain" description="HD Cas3-type" evidence="12">
    <location>
        <begin position="12"/>
        <end position="220"/>
    </location>
</feature>
<dbReference type="SMART" id="SM00487">
    <property type="entry name" value="DEXDc"/>
    <property type="match status" value="1"/>
</dbReference>
<dbReference type="CDD" id="cd17930">
    <property type="entry name" value="DEXHc_cas3"/>
    <property type="match status" value="1"/>
</dbReference>
<dbReference type="Pfam" id="PF22590">
    <property type="entry name" value="Cas3-like_C_2"/>
    <property type="match status" value="1"/>
</dbReference>
<gene>
    <name evidence="13" type="ORF">BBB52_07770</name>
</gene>
<dbReference type="Proteomes" id="UP000092746">
    <property type="component" value="Unassembled WGS sequence"/>
</dbReference>
<keyword evidence="5" id="KW-0547">Nucleotide-binding</keyword>
<feature type="domain" description="Helicase ATP-binding" evidence="10">
    <location>
        <begin position="275"/>
        <end position="454"/>
    </location>
</feature>
<dbReference type="GO" id="GO:0016787">
    <property type="term" value="F:hydrolase activity"/>
    <property type="evidence" value="ECO:0007669"/>
    <property type="project" value="UniProtKB-KW"/>
</dbReference>
<keyword evidence="3" id="KW-0540">Nuclease</keyword>
<dbReference type="InterPro" id="IPR014001">
    <property type="entry name" value="Helicase_ATP-bd"/>
</dbReference>
<dbReference type="GO" id="GO:0003676">
    <property type="term" value="F:nucleic acid binding"/>
    <property type="evidence" value="ECO:0007669"/>
    <property type="project" value="InterPro"/>
</dbReference>
<dbReference type="NCBIfam" id="TIGR01587">
    <property type="entry name" value="cas3_core"/>
    <property type="match status" value="1"/>
</dbReference>
<comment type="similarity">
    <text evidence="1">In the N-terminal section; belongs to the CRISPR-associated nuclease Cas3-HD family.</text>
</comment>
<dbReference type="GO" id="GO:0004386">
    <property type="term" value="F:helicase activity"/>
    <property type="evidence" value="ECO:0007669"/>
    <property type="project" value="UniProtKB-KW"/>
</dbReference>
<dbReference type="InterPro" id="IPR001650">
    <property type="entry name" value="Helicase_C-like"/>
</dbReference>
<dbReference type="PROSITE" id="PS51194">
    <property type="entry name" value="HELICASE_CTER"/>
    <property type="match status" value="1"/>
</dbReference>
<dbReference type="CDD" id="cd09641">
    <property type="entry name" value="Cas3''_I"/>
    <property type="match status" value="1"/>
</dbReference>
<comment type="caution">
    <text evidence="13">The sequence shown here is derived from an EMBL/GenBank/DDBJ whole genome shotgun (WGS) entry which is preliminary data.</text>
</comment>
<keyword evidence="7" id="KW-0347">Helicase</keyword>
<keyword evidence="4" id="KW-0479">Metal-binding</keyword>
<evidence type="ECO:0000256" key="7">
    <source>
        <dbReference type="ARBA" id="ARBA00022806"/>
    </source>
</evidence>
<evidence type="ECO:0000256" key="3">
    <source>
        <dbReference type="ARBA" id="ARBA00022722"/>
    </source>
</evidence>
<keyword evidence="6" id="KW-0378">Hydrolase</keyword>
<evidence type="ECO:0000256" key="5">
    <source>
        <dbReference type="ARBA" id="ARBA00022741"/>
    </source>
</evidence>